<protein>
    <submittedName>
        <fullName evidence="1">Uncharacterized protein</fullName>
    </submittedName>
</protein>
<name>A0A7J7P6U7_9MAGN</name>
<dbReference type="Proteomes" id="UP000541444">
    <property type="component" value="Unassembled WGS sequence"/>
</dbReference>
<accession>A0A7J7P6U7</accession>
<dbReference type="AlphaFoldDB" id="A0A7J7P6U7"/>
<evidence type="ECO:0000313" key="1">
    <source>
        <dbReference type="EMBL" id="KAF6175165.1"/>
    </source>
</evidence>
<gene>
    <name evidence="1" type="ORF">GIB67_022846</name>
</gene>
<comment type="caution">
    <text evidence="1">The sequence shown here is derived from an EMBL/GenBank/DDBJ whole genome shotgun (WGS) entry which is preliminary data.</text>
</comment>
<sequence>MEPYYGYSLPVPSSDKGGGKRIKIHGIKYLEENNYCNTEQFSVLGEIPPVKLSLKSKKCLPANSYEYEELVLSIANEGDVIASLTRELAHIKGYYCKISRWSIKYDPWRESSIKSMWRQMLGFKKCFFNEGLIKPMVNLIGGKYLILDSN</sequence>
<dbReference type="EMBL" id="JACGCM010000215">
    <property type="protein sequence ID" value="KAF6175165.1"/>
    <property type="molecule type" value="Genomic_DNA"/>
</dbReference>
<reference evidence="1 2" key="1">
    <citation type="journal article" date="2020" name="IScience">
        <title>Genome Sequencing of the Endangered Kingdonia uniflora (Circaeasteraceae, Ranunculales) Reveals Potential Mechanisms of Evolutionary Specialization.</title>
        <authorList>
            <person name="Sun Y."/>
            <person name="Deng T."/>
            <person name="Zhang A."/>
            <person name="Moore M.J."/>
            <person name="Landis J.B."/>
            <person name="Lin N."/>
            <person name="Zhang H."/>
            <person name="Zhang X."/>
            <person name="Huang J."/>
            <person name="Zhang X."/>
            <person name="Sun H."/>
            <person name="Wang H."/>
        </authorList>
    </citation>
    <scope>NUCLEOTIDE SEQUENCE [LARGE SCALE GENOMIC DNA]</scope>
    <source>
        <strain evidence="1">TB1705</strain>
        <tissue evidence="1">Leaf</tissue>
    </source>
</reference>
<keyword evidence="2" id="KW-1185">Reference proteome</keyword>
<evidence type="ECO:0000313" key="2">
    <source>
        <dbReference type="Proteomes" id="UP000541444"/>
    </source>
</evidence>
<organism evidence="1 2">
    <name type="scientific">Kingdonia uniflora</name>
    <dbReference type="NCBI Taxonomy" id="39325"/>
    <lineage>
        <taxon>Eukaryota</taxon>
        <taxon>Viridiplantae</taxon>
        <taxon>Streptophyta</taxon>
        <taxon>Embryophyta</taxon>
        <taxon>Tracheophyta</taxon>
        <taxon>Spermatophyta</taxon>
        <taxon>Magnoliopsida</taxon>
        <taxon>Ranunculales</taxon>
        <taxon>Circaeasteraceae</taxon>
        <taxon>Kingdonia</taxon>
    </lineage>
</organism>
<proteinExistence type="predicted"/>